<accession>A0A850RAD6</accession>
<evidence type="ECO:0000313" key="3">
    <source>
        <dbReference type="Proteomes" id="UP000592294"/>
    </source>
</evidence>
<evidence type="ECO:0000256" key="1">
    <source>
        <dbReference type="SAM" id="MobiDB-lite"/>
    </source>
</evidence>
<dbReference type="AlphaFoldDB" id="A0A850RAD6"/>
<dbReference type="RefSeq" id="WP_176978398.1">
    <property type="nucleotide sequence ID" value="NZ_JABZEO010000036.1"/>
</dbReference>
<proteinExistence type="predicted"/>
<dbReference type="Proteomes" id="UP000592294">
    <property type="component" value="Unassembled WGS sequence"/>
</dbReference>
<sequence length="157" mass="17475">MNEPSYALIALTRELSYRVGTLSLDDDDFITERNHLCQIACAARLLAESAYQEADDLEENSVRLSEETQNDLRFLLHHGYSGWDATVADLIAKEAARIREEIAANIKPEPTPEEKLEWAREVRERLAGLTEEWVSDAETAVQAANQDGPESSASNAA</sequence>
<dbReference type="EMBL" id="JABZEO010000036">
    <property type="protein sequence ID" value="NVZ11719.1"/>
    <property type="molecule type" value="Genomic_DNA"/>
</dbReference>
<keyword evidence="3" id="KW-1185">Reference proteome</keyword>
<protein>
    <submittedName>
        <fullName evidence="2">Uncharacterized protein</fullName>
    </submittedName>
</protein>
<feature type="compositionally biased region" description="Polar residues" evidence="1">
    <location>
        <begin position="142"/>
        <end position="157"/>
    </location>
</feature>
<organism evidence="2 3">
    <name type="scientific">Allochromatium humboldtianum</name>
    <dbReference type="NCBI Taxonomy" id="504901"/>
    <lineage>
        <taxon>Bacteria</taxon>
        <taxon>Pseudomonadati</taxon>
        <taxon>Pseudomonadota</taxon>
        <taxon>Gammaproteobacteria</taxon>
        <taxon>Chromatiales</taxon>
        <taxon>Chromatiaceae</taxon>
        <taxon>Allochromatium</taxon>
    </lineage>
</organism>
<comment type="caution">
    <text evidence="2">The sequence shown here is derived from an EMBL/GenBank/DDBJ whole genome shotgun (WGS) entry which is preliminary data.</text>
</comment>
<gene>
    <name evidence="2" type="ORF">HW932_20950</name>
</gene>
<feature type="region of interest" description="Disordered" evidence="1">
    <location>
        <begin position="137"/>
        <end position="157"/>
    </location>
</feature>
<name>A0A850RAD6_9GAMM</name>
<reference evidence="2 3" key="1">
    <citation type="submission" date="2020-06" db="EMBL/GenBank/DDBJ databases">
        <title>Whole-genome sequence of Allochromatium humboldtianum DSM 21881, type strain.</title>
        <authorList>
            <person name="Kyndt J.A."/>
            <person name="Meyer T.E."/>
        </authorList>
    </citation>
    <scope>NUCLEOTIDE SEQUENCE [LARGE SCALE GENOMIC DNA]</scope>
    <source>
        <strain evidence="2 3">DSM 21881</strain>
    </source>
</reference>
<evidence type="ECO:0000313" key="2">
    <source>
        <dbReference type="EMBL" id="NVZ11719.1"/>
    </source>
</evidence>